<sequence>MFPASGSEFAFVYFSSIGKRRYHNRNTLQTRKSPSELLVIVVEGKGNLYTEQQLIPIKPGQCIWLMPNQTFEVLQESDIIEVYLLAVRKLIVARSKRNWRCSPQAAKPSEKLSSVMMRPLLKDVERLYEESRNASVDDPGLQRRFQNLICEINERFATQREVEETAVGIERTLNYMHKHYNEKIKLETLSALIGLTPSSFSRSFKKAKNMSPVEYLNQIRIDTAKRLLEDPRCSVKVAASAVGMGSEFYFSRMFKKSVGLSPTLYIKRKQLKVATATCFGYKECLHSLGVEDAFELGGYLSMRTVEDKRHVEFKLEQMREYGPDIILTDVRHMPFYEQLKQIAPTVVVRLSMDWRMAYMHLAELIGREAEARCNTLQLTARVRAARDRLSHTIGNRTISLIRLQDGKIRLQGKSDHPLNNLLYTELGLQPGSWVPRNLRDKEVTPESLAAFGTDYLLVYEDSPADSQLLQSVIQQSATDAQSLKMHLIPNWIRMSWVPSGQHQIIDSLEQWED</sequence>
<keyword evidence="3" id="KW-0804">Transcription</keyword>
<keyword evidence="1" id="KW-0805">Transcription regulation</keyword>
<dbReference type="InterPro" id="IPR037923">
    <property type="entry name" value="HTH-like"/>
</dbReference>
<dbReference type="InterPro" id="IPR009057">
    <property type="entry name" value="Homeodomain-like_sf"/>
</dbReference>
<proteinExistence type="predicted"/>
<evidence type="ECO:0000313" key="6">
    <source>
        <dbReference type="EMBL" id="MVQ38318.1"/>
    </source>
</evidence>
<feature type="domain" description="HTH araC/xylS-type" evidence="4">
    <location>
        <begin position="170"/>
        <end position="268"/>
    </location>
</feature>
<dbReference type="Gene3D" id="1.10.10.60">
    <property type="entry name" value="Homeodomain-like"/>
    <property type="match status" value="2"/>
</dbReference>
<dbReference type="SMART" id="SM00342">
    <property type="entry name" value="HTH_ARAC"/>
    <property type="match status" value="1"/>
</dbReference>
<evidence type="ECO:0000256" key="1">
    <source>
        <dbReference type="ARBA" id="ARBA00023015"/>
    </source>
</evidence>
<protein>
    <submittedName>
        <fullName evidence="6">Helix-turn-helix domain-containing protein</fullName>
    </submittedName>
</protein>
<dbReference type="Gene3D" id="3.40.50.1980">
    <property type="entry name" value="Nitrogenase molybdenum iron protein domain"/>
    <property type="match status" value="2"/>
</dbReference>
<feature type="domain" description="Fe/B12 periplasmic-binding" evidence="5">
    <location>
        <begin position="256"/>
        <end position="513"/>
    </location>
</feature>
<dbReference type="SUPFAM" id="SSF53807">
    <property type="entry name" value="Helical backbone' metal receptor"/>
    <property type="match status" value="1"/>
</dbReference>
<evidence type="ECO:0000313" key="7">
    <source>
        <dbReference type="Proteomes" id="UP000467637"/>
    </source>
</evidence>
<dbReference type="EMBL" id="WSEM01000023">
    <property type="protein sequence ID" value="MVQ38318.1"/>
    <property type="molecule type" value="Genomic_DNA"/>
</dbReference>
<dbReference type="PANTHER" id="PTHR43280">
    <property type="entry name" value="ARAC-FAMILY TRANSCRIPTIONAL REGULATOR"/>
    <property type="match status" value="1"/>
</dbReference>
<evidence type="ECO:0000259" key="4">
    <source>
        <dbReference type="PROSITE" id="PS01124"/>
    </source>
</evidence>
<evidence type="ECO:0000256" key="3">
    <source>
        <dbReference type="ARBA" id="ARBA00023163"/>
    </source>
</evidence>
<dbReference type="PANTHER" id="PTHR43280:SF28">
    <property type="entry name" value="HTH-TYPE TRANSCRIPTIONAL ACTIVATOR RHAS"/>
    <property type="match status" value="1"/>
</dbReference>
<dbReference type="Pfam" id="PF12833">
    <property type="entry name" value="HTH_18"/>
    <property type="match status" value="1"/>
</dbReference>
<dbReference type="SUPFAM" id="SSF51215">
    <property type="entry name" value="Regulatory protein AraC"/>
    <property type="match status" value="1"/>
</dbReference>
<dbReference type="InterPro" id="IPR018062">
    <property type="entry name" value="HTH_AraC-typ_CS"/>
</dbReference>
<dbReference type="SUPFAM" id="SSF46689">
    <property type="entry name" value="Homeodomain-like"/>
    <property type="match status" value="2"/>
</dbReference>
<comment type="caution">
    <text evidence="6">The sequence shown here is derived from an EMBL/GenBank/DDBJ whole genome shotgun (WGS) entry which is preliminary data.</text>
</comment>
<organism evidence="6 7">
    <name type="scientific">Paenibacillus anseongense</name>
    <dbReference type="NCBI Taxonomy" id="2682845"/>
    <lineage>
        <taxon>Bacteria</taxon>
        <taxon>Bacillati</taxon>
        <taxon>Bacillota</taxon>
        <taxon>Bacilli</taxon>
        <taxon>Bacillales</taxon>
        <taxon>Paenibacillaceae</taxon>
        <taxon>Paenibacillus</taxon>
    </lineage>
</organism>
<dbReference type="PROSITE" id="PS50983">
    <property type="entry name" value="FE_B12_PBP"/>
    <property type="match status" value="1"/>
</dbReference>
<dbReference type="InterPro" id="IPR002491">
    <property type="entry name" value="ABC_transptr_periplasmic_BD"/>
</dbReference>
<dbReference type="InterPro" id="IPR018060">
    <property type="entry name" value="HTH_AraC"/>
</dbReference>
<dbReference type="PROSITE" id="PS01124">
    <property type="entry name" value="HTH_ARAC_FAMILY_2"/>
    <property type="match status" value="1"/>
</dbReference>
<keyword evidence="7" id="KW-1185">Reference proteome</keyword>
<dbReference type="RefSeq" id="WP_157323624.1">
    <property type="nucleotide sequence ID" value="NZ_WSEM01000023.1"/>
</dbReference>
<evidence type="ECO:0000256" key="2">
    <source>
        <dbReference type="ARBA" id="ARBA00023125"/>
    </source>
</evidence>
<accession>A0ABW9UGL4</accession>
<dbReference type="PROSITE" id="PS00041">
    <property type="entry name" value="HTH_ARAC_FAMILY_1"/>
    <property type="match status" value="1"/>
</dbReference>
<dbReference type="Proteomes" id="UP000467637">
    <property type="component" value="Unassembled WGS sequence"/>
</dbReference>
<evidence type="ECO:0000259" key="5">
    <source>
        <dbReference type="PROSITE" id="PS50983"/>
    </source>
</evidence>
<keyword evidence="2" id="KW-0238">DNA-binding</keyword>
<reference evidence="6 7" key="1">
    <citation type="submission" date="2019-12" db="EMBL/GenBank/DDBJ databases">
        <authorList>
            <person name="Huq M.A."/>
        </authorList>
    </citation>
    <scope>NUCLEOTIDE SEQUENCE [LARGE SCALE GENOMIC DNA]</scope>
    <source>
        <strain evidence="6 7">MAH-34</strain>
    </source>
</reference>
<name>A0ABW9UGL4_9BACL</name>
<gene>
    <name evidence="6" type="ORF">GON05_27200</name>
</gene>